<dbReference type="InterPro" id="IPR023292">
    <property type="entry name" value="NTP_PyroPHydrolase-like_dom_sf"/>
</dbReference>
<proteinExistence type="predicted"/>
<organism evidence="2">
    <name type="scientific">Myoviridae sp. ctu2j3</name>
    <dbReference type="NCBI Taxonomy" id="2825197"/>
    <lineage>
        <taxon>Viruses</taxon>
        <taxon>Duplodnaviria</taxon>
        <taxon>Heunggongvirae</taxon>
        <taxon>Uroviricota</taxon>
        <taxon>Caudoviricetes</taxon>
    </lineage>
</organism>
<accession>A0A8S5UHG1</accession>
<sequence>MNTMYGLPVNDTPTLEGLGESPIKRMEGFLKTLQAEMDEGNEIMAFLIFREWVKGGKSPTTEQLMALCDRVGVAGKRASDLIALMASMLTPTIALAAEVHYDDPDALFKQNIAENIDRQALVMIADWLGDMNVYNRSEALKYGIPLEEVLHCIMGSNFTKLNPDGSVTKDANGKVQKGPNFRPPEEHISATLFGRDALQDEYIDLYERLQRLSVLTAPTLLPPMEQLSRDQANENMVRSSISSLSANDHEHGHEHESMIPDDDVEVPEHYDSIVPKNVFGNR</sequence>
<dbReference type="EMBL" id="BK016090">
    <property type="protein sequence ID" value="DAF93920.1"/>
    <property type="molecule type" value="Genomic_DNA"/>
</dbReference>
<evidence type="ECO:0000313" key="2">
    <source>
        <dbReference type="EMBL" id="DAF93920.1"/>
    </source>
</evidence>
<protein>
    <submittedName>
        <fullName evidence="2">NTP-PPase-like protein</fullName>
    </submittedName>
</protein>
<evidence type="ECO:0000256" key="1">
    <source>
        <dbReference type="SAM" id="MobiDB-lite"/>
    </source>
</evidence>
<dbReference type="EMBL" id="BK016090">
    <property type="protein sequence ID" value="DAF93925.1"/>
    <property type="molecule type" value="Genomic_DNA"/>
</dbReference>
<feature type="region of interest" description="Disordered" evidence="1">
    <location>
        <begin position="244"/>
        <end position="263"/>
    </location>
</feature>
<name>A0A8S5UHG1_9CAUD</name>
<reference evidence="2" key="1">
    <citation type="journal article" date="2021" name="Proc. Natl. Acad. Sci. U.S.A.">
        <title>A Catalog of Tens of Thousands of Viruses from Human Metagenomes Reveals Hidden Associations with Chronic Diseases.</title>
        <authorList>
            <person name="Tisza M.J."/>
            <person name="Buck C.B."/>
        </authorList>
    </citation>
    <scope>NUCLEOTIDE SEQUENCE</scope>
    <source>
        <strain evidence="2">Ctu2j3</strain>
    </source>
</reference>
<dbReference type="Gene3D" id="1.10.3420.10">
    <property type="entry name" value="putative ntp pyrophosphohydrolase like domain"/>
    <property type="match status" value="1"/>
</dbReference>
<feature type="compositionally biased region" description="Basic and acidic residues" evidence="1">
    <location>
        <begin position="247"/>
        <end position="258"/>
    </location>
</feature>